<comment type="similarity">
    <text evidence="1">Belongs to the UPF0065 (bug) family.</text>
</comment>
<dbReference type="Gene3D" id="3.40.190.150">
    <property type="entry name" value="Bordetella uptake gene, domain 1"/>
    <property type="match status" value="1"/>
</dbReference>
<gene>
    <name evidence="2" type="ORF">ACFPP7_13165</name>
</gene>
<sequence length="338" mass="35060">MSSASSLVQSKRHVLIRACALATLTVVPALTGLSHAQQWPGQKPITMVVGFPAGGSADMIARTIAEPLGKRLGTPVVIDNVSGAGGTIAGQKVVNAAPDGYTLFMASGSEVSIARLFNPAVKYNGETDFTAIGLVGDVPLVLVASPRSGLKTAQEALAKAKRDPGALSYASSGVGTVLHVAGELFNQKAGTRITHVPYRGASQMAIDVAGGSIELAYFMTPTALPHIETGKMVALGVTTPGRSRAAPQIPSLSETPALKGFDISLWNGLFGPAKMPPAITARLNKELNEVLREPAVWQKLQKAGVETQGGTPQALTQRIRDEVKRVQGIAPAAMKGSS</sequence>
<dbReference type="SUPFAM" id="SSF53850">
    <property type="entry name" value="Periplasmic binding protein-like II"/>
    <property type="match status" value="1"/>
</dbReference>
<reference evidence="3" key="1">
    <citation type="journal article" date="2019" name="Int. J. Syst. Evol. Microbiol.">
        <title>The Global Catalogue of Microorganisms (GCM) 10K type strain sequencing project: providing services to taxonomists for standard genome sequencing and annotation.</title>
        <authorList>
            <consortium name="The Broad Institute Genomics Platform"/>
            <consortium name="The Broad Institute Genome Sequencing Center for Infectious Disease"/>
            <person name="Wu L."/>
            <person name="Ma J."/>
        </authorList>
    </citation>
    <scope>NUCLEOTIDE SEQUENCE [LARGE SCALE GENOMIC DNA]</scope>
    <source>
        <strain evidence="3">CGMCC 4.7277</strain>
    </source>
</reference>
<name>A0ABW0QB23_9BURK</name>
<evidence type="ECO:0000313" key="2">
    <source>
        <dbReference type="EMBL" id="MFC5521853.1"/>
    </source>
</evidence>
<keyword evidence="3" id="KW-1185">Reference proteome</keyword>
<evidence type="ECO:0000313" key="3">
    <source>
        <dbReference type="Proteomes" id="UP001596084"/>
    </source>
</evidence>
<dbReference type="Gene3D" id="3.40.190.10">
    <property type="entry name" value="Periplasmic binding protein-like II"/>
    <property type="match status" value="1"/>
</dbReference>
<protein>
    <submittedName>
        <fullName evidence="2">Bug family tripartite tricarboxylate transporter substrate binding protein</fullName>
    </submittedName>
</protein>
<dbReference type="EMBL" id="JBHSMX010000020">
    <property type="protein sequence ID" value="MFC5521853.1"/>
    <property type="molecule type" value="Genomic_DNA"/>
</dbReference>
<organism evidence="2 3">
    <name type="scientific">Polaromonas jejuensis</name>
    <dbReference type="NCBI Taxonomy" id="457502"/>
    <lineage>
        <taxon>Bacteria</taxon>
        <taxon>Pseudomonadati</taxon>
        <taxon>Pseudomonadota</taxon>
        <taxon>Betaproteobacteria</taxon>
        <taxon>Burkholderiales</taxon>
        <taxon>Comamonadaceae</taxon>
        <taxon>Polaromonas</taxon>
    </lineage>
</organism>
<accession>A0ABW0QB23</accession>
<dbReference type="PANTHER" id="PTHR42928:SF5">
    <property type="entry name" value="BLR1237 PROTEIN"/>
    <property type="match status" value="1"/>
</dbReference>
<dbReference type="InterPro" id="IPR005064">
    <property type="entry name" value="BUG"/>
</dbReference>
<comment type="caution">
    <text evidence="2">The sequence shown here is derived from an EMBL/GenBank/DDBJ whole genome shotgun (WGS) entry which is preliminary data.</text>
</comment>
<dbReference type="PANTHER" id="PTHR42928">
    <property type="entry name" value="TRICARBOXYLATE-BINDING PROTEIN"/>
    <property type="match status" value="1"/>
</dbReference>
<dbReference type="CDD" id="cd07012">
    <property type="entry name" value="PBP2_Bug_TTT"/>
    <property type="match status" value="1"/>
</dbReference>
<dbReference type="PIRSF" id="PIRSF017082">
    <property type="entry name" value="YflP"/>
    <property type="match status" value="1"/>
</dbReference>
<evidence type="ECO:0000256" key="1">
    <source>
        <dbReference type="ARBA" id="ARBA00006987"/>
    </source>
</evidence>
<dbReference type="Proteomes" id="UP001596084">
    <property type="component" value="Unassembled WGS sequence"/>
</dbReference>
<dbReference type="Pfam" id="PF03401">
    <property type="entry name" value="TctC"/>
    <property type="match status" value="1"/>
</dbReference>
<dbReference type="RefSeq" id="WP_068834355.1">
    <property type="nucleotide sequence ID" value="NZ_JBHSMX010000020.1"/>
</dbReference>
<proteinExistence type="inferred from homology"/>
<dbReference type="InterPro" id="IPR042100">
    <property type="entry name" value="Bug_dom1"/>
</dbReference>